<dbReference type="AlphaFoldDB" id="E4X2A6"/>
<organism evidence="5">
    <name type="scientific">Oikopleura dioica</name>
    <name type="common">Tunicate</name>
    <dbReference type="NCBI Taxonomy" id="34765"/>
    <lineage>
        <taxon>Eukaryota</taxon>
        <taxon>Metazoa</taxon>
        <taxon>Chordata</taxon>
        <taxon>Tunicata</taxon>
        <taxon>Appendicularia</taxon>
        <taxon>Copelata</taxon>
        <taxon>Oikopleuridae</taxon>
        <taxon>Oikopleura</taxon>
    </lineage>
</organism>
<feature type="transmembrane region" description="Helical" evidence="3">
    <location>
        <begin position="213"/>
        <end position="235"/>
    </location>
</feature>
<dbReference type="Pfam" id="PF17919">
    <property type="entry name" value="RT_RNaseH_2"/>
    <property type="match status" value="1"/>
</dbReference>
<dbReference type="Proteomes" id="UP000001307">
    <property type="component" value="Unassembled WGS sequence"/>
</dbReference>
<name>E4X2A6_OIKDI</name>
<dbReference type="InterPro" id="IPR041577">
    <property type="entry name" value="RT_RNaseH_2"/>
</dbReference>
<evidence type="ECO:0000313" key="6">
    <source>
        <dbReference type="Proteomes" id="UP000001307"/>
    </source>
</evidence>
<keyword evidence="3" id="KW-0472">Membrane</keyword>
<dbReference type="PROSITE" id="PS50878">
    <property type="entry name" value="RT_POL"/>
    <property type="match status" value="1"/>
</dbReference>
<evidence type="ECO:0000256" key="3">
    <source>
        <dbReference type="SAM" id="Phobius"/>
    </source>
</evidence>
<dbReference type="InterPro" id="IPR043128">
    <property type="entry name" value="Rev_trsase/Diguanyl_cyclase"/>
</dbReference>
<protein>
    <recommendedName>
        <fullName evidence="2">ribonuclease H</fullName>
        <ecNumber evidence="2">3.1.26.4</ecNumber>
    </recommendedName>
</protein>
<dbReference type="GO" id="GO:0004523">
    <property type="term" value="F:RNA-DNA hybrid ribonuclease activity"/>
    <property type="evidence" value="ECO:0007669"/>
    <property type="project" value="UniProtKB-EC"/>
</dbReference>
<dbReference type="OrthoDB" id="6153616at2759"/>
<dbReference type="CDD" id="cd01647">
    <property type="entry name" value="RT_LTR"/>
    <property type="match status" value="1"/>
</dbReference>
<dbReference type="EMBL" id="FN653022">
    <property type="protein sequence ID" value="CBY07357.1"/>
    <property type="molecule type" value="Genomic_DNA"/>
</dbReference>
<feature type="domain" description="Reverse transcriptase" evidence="4">
    <location>
        <begin position="1"/>
        <end position="129"/>
    </location>
</feature>
<dbReference type="Gene3D" id="3.10.10.10">
    <property type="entry name" value="HIV Type 1 Reverse Transcriptase, subunit A, domain 1"/>
    <property type="match status" value="1"/>
</dbReference>
<keyword evidence="6" id="KW-1185">Reference proteome</keyword>
<dbReference type="SUPFAM" id="SSF56672">
    <property type="entry name" value="DNA/RNA polymerases"/>
    <property type="match status" value="1"/>
</dbReference>
<dbReference type="EC" id="3.1.26.4" evidence="2"/>
<dbReference type="PANTHER" id="PTHR33064:SF37">
    <property type="entry name" value="RIBONUCLEASE H"/>
    <property type="match status" value="1"/>
</dbReference>
<gene>
    <name evidence="5" type="ORF">GSOID_T00017021001</name>
</gene>
<keyword evidence="3" id="KW-0812">Transmembrane</keyword>
<reference evidence="5" key="1">
    <citation type="journal article" date="2010" name="Science">
        <title>Plasticity of animal genome architecture unmasked by rapid evolution of a pelagic tunicate.</title>
        <authorList>
            <person name="Denoeud F."/>
            <person name="Henriet S."/>
            <person name="Mungpakdee S."/>
            <person name="Aury J.M."/>
            <person name="Da Silva C."/>
            <person name="Brinkmann H."/>
            <person name="Mikhaleva J."/>
            <person name="Olsen L.C."/>
            <person name="Jubin C."/>
            <person name="Canestro C."/>
            <person name="Bouquet J.M."/>
            <person name="Danks G."/>
            <person name="Poulain J."/>
            <person name="Campsteijn C."/>
            <person name="Adamski M."/>
            <person name="Cross I."/>
            <person name="Yadetie F."/>
            <person name="Muffato M."/>
            <person name="Louis A."/>
            <person name="Butcher S."/>
            <person name="Tsagkogeorga G."/>
            <person name="Konrad A."/>
            <person name="Singh S."/>
            <person name="Jensen M.F."/>
            <person name="Cong E.H."/>
            <person name="Eikeseth-Otteraa H."/>
            <person name="Noel B."/>
            <person name="Anthouard V."/>
            <person name="Porcel B.M."/>
            <person name="Kachouri-Lafond R."/>
            <person name="Nishino A."/>
            <person name="Ugolini M."/>
            <person name="Chourrout P."/>
            <person name="Nishida H."/>
            <person name="Aasland R."/>
            <person name="Huzurbazar S."/>
            <person name="Westhof E."/>
            <person name="Delsuc F."/>
            <person name="Lehrach H."/>
            <person name="Reinhardt R."/>
            <person name="Weissenbach J."/>
            <person name="Roy S.W."/>
            <person name="Artiguenave F."/>
            <person name="Postlethwait J.H."/>
            <person name="Manak J.R."/>
            <person name="Thompson E.M."/>
            <person name="Jaillon O."/>
            <person name="Du Pasquier L."/>
            <person name="Boudinot P."/>
            <person name="Liberles D.A."/>
            <person name="Volff J.N."/>
            <person name="Philippe H."/>
            <person name="Lenhard B."/>
            <person name="Roest Crollius H."/>
            <person name="Wincker P."/>
            <person name="Chourrout D."/>
        </authorList>
    </citation>
    <scope>NUCLEOTIDE SEQUENCE [LARGE SCALE GENOMIC DNA]</scope>
</reference>
<evidence type="ECO:0000256" key="1">
    <source>
        <dbReference type="ARBA" id="ARBA00010879"/>
    </source>
</evidence>
<keyword evidence="3" id="KW-1133">Transmembrane helix</keyword>
<dbReference type="Pfam" id="PF00078">
    <property type="entry name" value="RVT_1"/>
    <property type="match status" value="1"/>
</dbReference>
<evidence type="ECO:0000256" key="2">
    <source>
        <dbReference type="ARBA" id="ARBA00012180"/>
    </source>
</evidence>
<accession>E4X2A6</accession>
<evidence type="ECO:0000313" key="5">
    <source>
        <dbReference type="EMBL" id="CBY07357.1"/>
    </source>
</evidence>
<dbReference type="Gene3D" id="3.30.70.270">
    <property type="match status" value="1"/>
</dbReference>
<proteinExistence type="inferred from homology"/>
<dbReference type="PANTHER" id="PTHR33064">
    <property type="entry name" value="POL PROTEIN"/>
    <property type="match status" value="1"/>
</dbReference>
<dbReference type="InterPro" id="IPR000477">
    <property type="entry name" value="RT_dom"/>
</dbReference>
<dbReference type="InParanoid" id="E4X2A6"/>
<evidence type="ECO:0000259" key="4">
    <source>
        <dbReference type="PROSITE" id="PS50878"/>
    </source>
</evidence>
<sequence length="289" mass="32677">MANIGRKTKYFSSLDVASGYWHLPIRADDRHKTAFSWRDRQFMFCRLPFGLDFAGFSFCKAIAKALDTIQNRGQITNYIDDLLIHSETLEDHLETLNQLFCALRKFGIKLGSAKCKFAQKEVQFMGRLLTRDGVKLDRVTTKQYKIWGPKLHWLSANYGEKVAENCCSQLLKELHNCTRGDKRKFKMTPEALEAFEKAKTRISSDKVFGYADFNLPFILICDASTVAMCALLVQIQDERQKIIAAASKSFSATELAILAIVVMGIIVIIVIVGALVMASKLLKRCVCKL</sequence>
<comment type="similarity">
    <text evidence="1">Belongs to the beta type-B retroviral polymerase family. HERV class-II K(HML-2) pol subfamily.</text>
</comment>
<dbReference type="InterPro" id="IPR051320">
    <property type="entry name" value="Viral_Replic_Matur_Polypro"/>
</dbReference>
<dbReference type="InterPro" id="IPR043502">
    <property type="entry name" value="DNA/RNA_pol_sf"/>
</dbReference>
<feature type="transmembrane region" description="Helical" evidence="3">
    <location>
        <begin position="255"/>
        <end position="278"/>
    </location>
</feature>